<reference evidence="12" key="2">
    <citation type="submission" date="2025-08" db="UniProtKB">
        <authorList>
            <consortium name="Ensembl"/>
        </authorList>
    </citation>
    <scope>IDENTIFICATION</scope>
</reference>
<dbReference type="GeneTree" id="ENSGT00940000157231"/>
<dbReference type="SUPFAM" id="SSF48726">
    <property type="entry name" value="Immunoglobulin"/>
    <property type="match status" value="2"/>
</dbReference>
<evidence type="ECO:0000256" key="5">
    <source>
        <dbReference type="ARBA" id="ARBA00023136"/>
    </source>
</evidence>
<feature type="compositionally biased region" description="Polar residues" evidence="8">
    <location>
        <begin position="285"/>
        <end position="299"/>
    </location>
</feature>
<organism evidence="12 13">
    <name type="scientific">Erpetoichthys calabaricus</name>
    <name type="common">Rope fish</name>
    <name type="synonym">Calamoichthys calabaricus</name>
    <dbReference type="NCBI Taxonomy" id="27687"/>
    <lineage>
        <taxon>Eukaryota</taxon>
        <taxon>Metazoa</taxon>
        <taxon>Chordata</taxon>
        <taxon>Craniata</taxon>
        <taxon>Vertebrata</taxon>
        <taxon>Euteleostomi</taxon>
        <taxon>Actinopterygii</taxon>
        <taxon>Polypteriformes</taxon>
        <taxon>Polypteridae</taxon>
        <taxon>Erpetoichthys</taxon>
    </lineage>
</organism>
<accession>A0A8C4TGC5</accession>
<dbReference type="Gene3D" id="2.60.40.10">
    <property type="entry name" value="Immunoglobulins"/>
    <property type="match status" value="2"/>
</dbReference>
<evidence type="ECO:0000256" key="1">
    <source>
        <dbReference type="ARBA" id="ARBA00004479"/>
    </source>
</evidence>
<reference evidence="12" key="1">
    <citation type="submission" date="2021-06" db="EMBL/GenBank/DDBJ databases">
        <authorList>
            <consortium name="Wellcome Sanger Institute Data Sharing"/>
        </authorList>
    </citation>
    <scope>NUCLEOTIDE SEQUENCE [LARGE SCALE GENOMIC DNA]</scope>
</reference>
<feature type="chain" id="PRO_5034861885" evidence="10">
    <location>
        <begin position="28"/>
        <end position="419"/>
    </location>
</feature>
<name>A0A8C4TGC5_ERPCA</name>
<evidence type="ECO:0000256" key="2">
    <source>
        <dbReference type="ARBA" id="ARBA00022692"/>
    </source>
</evidence>
<dbReference type="GO" id="GO:0098632">
    <property type="term" value="F:cell-cell adhesion mediator activity"/>
    <property type="evidence" value="ECO:0007669"/>
    <property type="project" value="TreeGrafter"/>
</dbReference>
<gene>
    <name evidence="12" type="primary">ESAM</name>
    <name evidence="12" type="synonym">esama</name>
</gene>
<dbReference type="GO" id="GO:0005912">
    <property type="term" value="C:adherens junction"/>
    <property type="evidence" value="ECO:0007669"/>
    <property type="project" value="TreeGrafter"/>
</dbReference>
<evidence type="ECO:0000313" key="13">
    <source>
        <dbReference type="Proteomes" id="UP000694620"/>
    </source>
</evidence>
<dbReference type="AlphaFoldDB" id="A0A8C4TGC5"/>
<dbReference type="Pfam" id="PF07686">
    <property type="entry name" value="V-set"/>
    <property type="match status" value="1"/>
</dbReference>
<dbReference type="InterPro" id="IPR013783">
    <property type="entry name" value="Ig-like_fold"/>
</dbReference>
<dbReference type="Ensembl" id="ENSECRT00000031947.1">
    <property type="protein sequence ID" value="ENSECRP00000031284.1"/>
    <property type="gene ID" value="ENSECRG00000021205.1"/>
</dbReference>
<dbReference type="InterPro" id="IPR007110">
    <property type="entry name" value="Ig-like_dom"/>
</dbReference>
<keyword evidence="2 9" id="KW-0812">Transmembrane</keyword>
<feature type="signal peptide" evidence="10">
    <location>
        <begin position="1"/>
        <end position="27"/>
    </location>
</feature>
<evidence type="ECO:0000259" key="11">
    <source>
        <dbReference type="PROSITE" id="PS50835"/>
    </source>
</evidence>
<dbReference type="GO" id="GO:0005886">
    <property type="term" value="C:plasma membrane"/>
    <property type="evidence" value="ECO:0007669"/>
    <property type="project" value="TreeGrafter"/>
</dbReference>
<evidence type="ECO:0000256" key="3">
    <source>
        <dbReference type="ARBA" id="ARBA00022729"/>
    </source>
</evidence>
<keyword evidence="13" id="KW-1185">Reference proteome</keyword>
<protein>
    <submittedName>
        <fullName evidence="12">Endothelial cell adhesion molecule a</fullName>
    </submittedName>
</protein>
<dbReference type="PANTHER" id="PTHR44549">
    <property type="entry name" value="ENDOTHELIAL CELL-SELECTIVE ADHESION MOLECULE"/>
    <property type="match status" value="1"/>
</dbReference>
<keyword evidence="4 9" id="KW-1133">Transmembrane helix</keyword>
<keyword evidence="7" id="KW-0393">Immunoglobulin domain</keyword>
<feature type="region of interest" description="Disordered" evidence="8">
    <location>
        <begin position="333"/>
        <end position="391"/>
    </location>
</feature>
<dbReference type="InterPro" id="IPR036179">
    <property type="entry name" value="Ig-like_dom_sf"/>
</dbReference>
<dbReference type="InterPro" id="IPR003599">
    <property type="entry name" value="Ig_sub"/>
</dbReference>
<dbReference type="InterPro" id="IPR003598">
    <property type="entry name" value="Ig_sub2"/>
</dbReference>
<evidence type="ECO:0000256" key="9">
    <source>
        <dbReference type="SAM" id="Phobius"/>
    </source>
</evidence>
<dbReference type="SMART" id="SM00408">
    <property type="entry name" value="IGc2"/>
    <property type="match status" value="1"/>
</dbReference>
<dbReference type="Pfam" id="PF13927">
    <property type="entry name" value="Ig_3"/>
    <property type="match status" value="1"/>
</dbReference>
<proteinExistence type="predicted"/>
<dbReference type="InterPro" id="IPR013106">
    <property type="entry name" value="Ig_V-set"/>
</dbReference>
<dbReference type="GO" id="GO:0007156">
    <property type="term" value="P:homophilic cell adhesion via plasma membrane adhesion molecules"/>
    <property type="evidence" value="ECO:0007669"/>
    <property type="project" value="TreeGrafter"/>
</dbReference>
<feature type="region of interest" description="Disordered" evidence="8">
    <location>
        <begin position="270"/>
        <end position="299"/>
    </location>
</feature>
<dbReference type="InterPro" id="IPR042757">
    <property type="entry name" value="ESAM"/>
</dbReference>
<evidence type="ECO:0000256" key="10">
    <source>
        <dbReference type="SAM" id="SignalP"/>
    </source>
</evidence>
<dbReference type="SMART" id="SM00409">
    <property type="entry name" value="IG"/>
    <property type="match status" value="2"/>
</dbReference>
<keyword evidence="6" id="KW-1015">Disulfide bond</keyword>
<dbReference type="FunFam" id="2.60.40.10:FF:000095">
    <property type="entry name" value="immunoglobulin superfamily member 11 isoform X1"/>
    <property type="match status" value="1"/>
</dbReference>
<evidence type="ECO:0000256" key="8">
    <source>
        <dbReference type="SAM" id="MobiDB-lite"/>
    </source>
</evidence>
<dbReference type="Proteomes" id="UP000694620">
    <property type="component" value="Chromosome 9"/>
</dbReference>
<feature type="transmembrane region" description="Helical" evidence="9">
    <location>
        <begin position="232"/>
        <end position="259"/>
    </location>
</feature>
<keyword evidence="3 10" id="KW-0732">Signal</keyword>
<keyword evidence="5 9" id="KW-0472">Membrane</keyword>
<feature type="domain" description="Ig-like" evidence="11">
    <location>
        <begin position="127"/>
        <end position="229"/>
    </location>
</feature>
<evidence type="ECO:0000256" key="6">
    <source>
        <dbReference type="ARBA" id="ARBA00023157"/>
    </source>
</evidence>
<reference evidence="12" key="3">
    <citation type="submission" date="2025-09" db="UniProtKB">
        <authorList>
            <consortium name="Ensembl"/>
        </authorList>
    </citation>
    <scope>IDENTIFICATION</scope>
</reference>
<dbReference type="PANTHER" id="PTHR44549:SF1">
    <property type="entry name" value="ENDOTHELIAL CELL-SELECTIVE ADHESION MOLECULE"/>
    <property type="match status" value="1"/>
</dbReference>
<evidence type="ECO:0000256" key="7">
    <source>
        <dbReference type="ARBA" id="ARBA00023319"/>
    </source>
</evidence>
<sequence length="419" mass="44816">MEIRTSSKLDTLLLMALLWMFADKMKAEDTIIVVKGRTAILPVSSKFISDLSTMTVTWNFFSSKTNQVNSVMSYTFGQQSDGDPQFSNRVGFVHKMPSTNVSIFINDTIEEDSGRYTCNIIVPGKKPDVLSVVLNVVVPPSIPDCTVSGEPVLGGFVTLNCRSKSGKPVPTYHWQKTSPTSQIFIPTMEDSVKGTLLLTNLTKEMSGKYVCDASNTAGTESCYINLEVSAPVSAGVIAGAVVSALLLLLAALIFLGLYLKRRRDAEEEMANDIKEDAQAPKRASWSKSGPGSDIVSKNGTLSSITTASHQYPEKPLSDTASIITATGSTMGYRPSHLPPGVAASMHGLPGYHHNTLRQTSEYSSTPSTANGNTVPRTDGAQPQTPRAPVLTSTVTSSNIMRMGGIPVMVPAQSQAGSLV</sequence>
<feature type="compositionally biased region" description="Polar residues" evidence="8">
    <location>
        <begin position="356"/>
        <end position="391"/>
    </location>
</feature>
<dbReference type="CDD" id="cd00096">
    <property type="entry name" value="Ig"/>
    <property type="match status" value="1"/>
</dbReference>
<dbReference type="PROSITE" id="PS50835">
    <property type="entry name" value="IG_LIKE"/>
    <property type="match status" value="1"/>
</dbReference>
<evidence type="ECO:0000313" key="12">
    <source>
        <dbReference type="Ensembl" id="ENSECRP00000031284.1"/>
    </source>
</evidence>
<evidence type="ECO:0000256" key="4">
    <source>
        <dbReference type="ARBA" id="ARBA00022989"/>
    </source>
</evidence>
<comment type="subcellular location">
    <subcellularLocation>
        <location evidence="1">Membrane</location>
        <topology evidence="1">Single-pass type I membrane protein</topology>
    </subcellularLocation>
</comment>